<comment type="caution">
    <text evidence="1">The sequence shown here is derived from an EMBL/GenBank/DDBJ whole genome shotgun (WGS) entry which is preliminary data.</text>
</comment>
<accession>A0A0V1HGX4</accession>
<name>A0A0V1HGX4_9BILA</name>
<dbReference type="Proteomes" id="UP000055024">
    <property type="component" value="Unassembled WGS sequence"/>
</dbReference>
<reference evidence="1 2" key="1">
    <citation type="submission" date="2015-01" db="EMBL/GenBank/DDBJ databases">
        <title>Evolution of Trichinella species and genotypes.</title>
        <authorList>
            <person name="Korhonen P.K."/>
            <person name="Edoardo P."/>
            <person name="Giuseppe L.R."/>
            <person name="Gasser R.B."/>
        </authorList>
    </citation>
    <scope>NUCLEOTIDE SEQUENCE [LARGE SCALE GENOMIC DNA]</scope>
    <source>
        <strain evidence="1">ISS1029</strain>
    </source>
</reference>
<evidence type="ECO:0000313" key="1">
    <source>
        <dbReference type="EMBL" id="KRZ09802.1"/>
    </source>
</evidence>
<protein>
    <submittedName>
        <fullName evidence="1">Uncharacterized protein</fullName>
    </submittedName>
</protein>
<sequence length="76" mass="8553">MYFSESGCDVVQNLHYTTTITGQRASENRKKLNDPDQIAAEPYDFVKLSVQLCACETLIKQRQKRKSFPLLASGLG</sequence>
<dbReference type="AlphaFoldDB" id="A0A0V1HGX4"/>
<evidence type="ECO:0000313" key="2">
    <source>
        <dbReference type="Proteomes" id="UP000055024"/>
    </source>
</evidence>
<keyword evidence="2" id="KW-1185">Reference proteome</keyword>
<dbReference type="EMBL" id="JYDP01000067">
    <property type="protein sequence ID" value="KRZ09802.1"/>
    <property type="molecule type" value="Genomic_DNA"/>
</dbReference>
<proteinExistence type="predicted"/>
<organism evidence="1 2">
    <name type="scientific">Trichinella zimbabwensis</name>
    <dbReference type="NCBI Taxonomy" id="268475"/>
    <lineage>
        <taxon>Eukaryota</taxon>
        <taxon>Metazoa</taxon>
        <taxon>Ecdysozoa</taxon>
        <taxon>Nematoda</taxon>
        <taxon>Enoplea</taxon>
        <taxon>Dorylaimia</taxon>
        <taxon>Trichinellida</taxon>
        <taxon>Trichinellidae</taxon>
        <taxon>Trichinella</taxon>
    </lineage>
</organism>
<gene>
    <name evidence="1" type="ORF">T11_3265</name>
</gene>